<reference evidence="7" key="1">
    <citation type="submission" date="2020-05" db="EMBL/GenBank/DDBJ databases">
        <authorList>
            <person name="Chiriac C."/>
            <person name="Salcher M."/>
            <person name="Ghai R."/>
            <person name="Kavagutti S V."/>
        </authorList>
    </citation>
    <scope>NUCLEOTIDE SEQUENCE</scope>
</reference>
<evidence type="ECO:0000256" key="2">
    <source>
        <dbReference type="ARBA" id="ARBA00022670"/>
    </source>
</evidence>
<evidence type="ECO:0000256" key="4">
    <source>
        <dbReference type="ARBA" id="ARBA00022807"/>
    </source>
</evidence>
<comment type="similarity">
    <text evidence="1">Belongs to the peptidase C40 family.</text>
</comment>
<keyword evidence="5" id="KW-0472">Membrane</keyword>
<evidence type="ECO:0000256" key="3">
    <source>
        <dbReference type="ARBA" id="ARBA00022801"/>
    </source>
</evidence>
<accession>A0A6J6BIX7</accession>
<feature type="domain" description="NlpC/P60" evidence="6">
    <location>
        <begin position="155"/>
        <end position="268"/>
    </location>
</feature>
<dbReference type="Gene3D" id="3.90.1720.10">
    <property type="entry name" value="endopeptidase domain like (from Nostoc punctiforme)"/>
    <property type="match status" value="1"/>
</dbReference>
<gene>
    <name evidence="7" type="ORF">UFOPK1413_00628</name>
    <name evidence="8" type="ORF">UFOPK1767_00791</name>
</gene>
<keyword evidence="5" id="KW-0812">Transmembrane</keyword>
<evidence type="ECO:0000313" key="8">
    <source>
        <dbReference type="EMBL" id="CAB4588259.1"/>
    </source>
</evidence>
<dbReference type="PROSITE" id="PS51935">
    <property type="entry name" value="NLPC_P60"/>
    <property type="match status" value="1"/>
</dbReference>
<dbReference type="GO" id="GO:0006508">
    <property type="term" value="P:proteolysis"/>
    <property type="evidence" value="ECO:0007669"/>
    <property type="project" value="UniProtKB-KW"/>
</dbReference>
<dbReference type="EMBL" id="CAEZSG010000086">
    <property type="protein sequence ID" value="CAB4538922.1"/>
    <property type="molecule type" value="Genomic_DNA"/>
</dbReference>
<keyword evidence="3" id="KW-0378">Hydrolase</keyword>
<organism evidence="7">
    <name type="scientific">freshwater metagenome</name>
    <dbReference type="NCBI Taxonomy" id="449393"/>
    <lineage>
        <taxon>unclassified sequences</taxon>
        <taxon>metagenomes</taxon>
        <taxon>ecological metagenomes</taxon>
    </lineage>
</organism>
<dbReference type="GO" id="GO:0008234">
    <property type="term" value="F:cysteine-type peptidase activity"/>
    <property type="evidence" value="ECO:0007669"/>
    <property type="project" value="UniProtKB-KW"/>
</dbReference>
<evidence type="ECO:0000256" key="5">
    <source>
        <dbReference type="SAM" id="Phobius"/>
    </source>
</evidence>
<evidence type="ECO:0000259" key="6">
    <source>
        <dbReference type="PROSITE" id="PS51935"/>
    </source>
</evidence>
<dbReference type="InterPro" id="IPR038765">
    <property type="entry name" value="Papain-like_cys_pep_sf"/>
</dbReference>
<dbReference type="SUPFAM" id="SSF54001">
    <property type="entry name" value="Cysteine proteinases"/>
    <property type="match status" value="1"/>
</dbReference>
<dbReference type="Pfam" id="PF00877">
    <property type="entry name" value="NLPC_P60"/>
    <property type="match status" value="1"/>
</dbReference>
<evidence type="ECO:0000313" key="7">
    <source>
        <dbReference type="EMBL" id="CAB4538922.1"/>
    </source>
</evidence>
<proteinExistence type="inferred from homology"/>
<sequence length="268" mass="28692">MRLNKLNDGEVKRLGLRRKLLDNAFFRIGHTTALAIGDVVRFIARVIRGIRPAARSAGRAMVGEKARRASVFALVAALVGTVALPAYAFNPETINAAEATQDVVVNSETPLAVDQSQFRASTFAEIQTAATASIIFPEYHGPSAEDYLKNPPYPDFSLAKVFDVAKQYIGVPYRFGGASPAGFDCSGLVEFVYAQFGVALPHSASAQAAMGRPIRLEDAKPGDLVIMAGHDGIYAGNGKILDAPAAGGYVSIRDIWTTSFYIVRLGIK</sequence>
<dbReference type="PANTHER" id="PTHR47053:SF1">
    <property type="entry name" value="MUREIN DD-ENDOPEPTIDASE MEPH-RELATED"/>
    <property type="match status" value="1"/>
</dbReference>
<feature type="transmembrane region" description="Helical" evidence="5">
    <location>
        <begin position="69"/>
        <end position="89"/>
    </location>
</feature>
<protein>
    <submittedName>
        <fullName evidence="7">Unannotated protein</fullName>
    </submittedName>
</protein>
<dbReference type="InterPro" id="IPR000064">
    <property type="entry name" value="NLP_P60_dom"/>
</dbReference>
<dbReference type="EMBL" id="CAEZTZ010000107">
    <property type="protein sequence ID" value="CAB4588259.1"/>
    <property type="molecule type" value="Genomic_DNA"/>
</dbReference>
<keyword evidence="4" id="KW-0788">Thiol protease</keyword>
<dbReference type="PANTHER" id="PTHR47053">
    <property type="entry name" value="MUREIN DD-ENDOPEPTIDASE MEPH-RELATED"/>
    <property type="match status" value="1"/>
</dbReference>
<name>A0A6J6BIX7_9ZZZZ</name>
<dbReference type="AlphaFoldDB" id="A0A6J6BIX7"/>
<keyword evidence="5" id="KW-1133">Transmembrane helix</keyword>
<keyword evidence="2" id="KW-0645">Protease</keyword>
<dbReference type="InterPro" id="IPR051202">
    <property type="entry name" value="Peptidase_C40"/>
</dbReference>
<evidence type="ECO:0000256" key="1">
    <source>
        <dbReference type="ARBA" id="ARBA00007074"/>
    </source>
</evidence>